<dbReference type="RefSeq" id="WP_341628503.1">
    <property type="nucleotide sequence ID" value="NZ_JBAKBA010000030.1"/>
</dbReference>
<accession>A0ABU9HE82</accession>
<proteinExistence type="predicted"/>
<dbReference type="Proteomes" id="UP001366060">
    <property type="component" value="Unassembled WGS sequence"/>
</dbReference>
<feature type="compositionally biased region" description="Polar residues" evidence="1">
    <location>
        <begin position="165"/>
        <end position="174"/>
    </location>
</feature>
<organism evidence="2 3">
    <name type="scientific">Psychromonas arctica</name>
    <dbReference type="NCBI Taxonomy" id="168275"/>
    <lineage>
        <taxon>Bacteria</taxon>
        <taxon>Pseudomonadati</taxon>
        <taxon>Pseudomonadota</taxon>
        <taxon>Gammaproteobacteria</taxon>
        <taxon>Alteromonadales</taxon>
        <taxon>Psychromonadaceae</taxon>
        <taxon>Psychromonas</taxon>
    </lineage>
</organism>
<comment type="caution">
    <text evidence="2">The sequence shown here is derived from an EMBL/GenBank/DDBJ whole genome shotgun (WGS) entry which is preliminary data.</text>
</comment>
<sequence length="174" mass="20154">MENNFENFVAQFKEQQPVSLGAFFYQAELHLVTQLKDYLGVEQAQPRSFFSLIEQAKKTNNVDTNKHFWNALLAFNQINFNPTSSSQPWLRYVNIIESLQGYAGSQLFEAKNIKLKRQHRLFFAYMLTWEHLRYIAGNDDDYSPSSEVLGAYSSAHSEEDHVHTEQCSSTRCGE</sequence>
<name>A0ABU9HE82_9GAMM</name>
<protein>
    <submittedName>
        <fullName evidence="2">Uncharacterized protein</fullName>
    </submittedName>
</protein>
<gene>
    <name evidence="2" type="ORF">V6255_12770</name>
</gene>
<evidence type="ECO:0000313" key="2">
    <source>
        <dbReference type="EMBL" id="MEL0660008.1"/>
    </source>
</evidence>
<dbReference type="EMBL" id="JBAKBA010000030">
    <property type="protein sequence ID" value="MEL0660008.1"/>
    <property type="molecule type" value="Genomic_DNA"/>
</dbReference>
<evidence type="ECO:0000256" key="1">
    <source>
        <dbReference type="SAM" id="MobiDB-lite"/>
    </source>
</evidence>
<keyword evidence="3" id="KW-1185">Reference proteome</keyword>
<reference evidence="2 3" key="1">
    <citation type="submission" date="2024-02" db="EMBL/GenBank/DDBJ databases">
        <title>Bacteria isolated from the canopy kelp, Nereocystis luetkeana.</title>
        <authorList>
            <person name="Pfister C.A."/>
            <person name="Younker I.T."/>
            <person name="Light S.H."/>
        </authorList>
    </citation>
    <scope>NUCLEOTIDE SEQUENCE [LARGE SCALE GENOMIC DNA]</scope>
    <source>
        <strain evidence="2 3">TI.2.07</strain>
    </source>
</reference>
<evidence type="ECO:0000313" key="3">
    <source>
        <dbReference type="Proteomes" id="UP001366060"/>
    </source>
</evidence>
<feature type="region of interest" description="Disordered" evidence="1">
    <location>
        <begin position="154"/>
        <end position="174"/>
    </location>
</feature>